<dbReference type="RefSeq" id="WP_159525565.1">
    <property type="nucleotide sequence ID" value="NZ_WUUU01000023.1"/>
</dbReference>
<evidence type="ECO:0000313" key="3">
    <source>
        <dbReference type="Proteomes" id="UP000471521"/>
    </source>
</evidence>
<proteinExistence type="predicted"/>
<accession>A0A6B0SJQ6</accession>
<name>A0A6B0SJQ6_9EURY</name>
<evidence type="ECO:0000313" key="2">
    <source>
        <dbReference type="EMBL" id="MXR20001.1"/>
    </source>
</evidence>
<reference evidence="2 3" key="1">
    <citation type="submission" date="2019-12" db="EMBL/GenBank/DDBJ databases">
        <title>Isolation and characterization of three novel carbon monoxide-oxidizing members of Halobacteria from salione crusts and soils.</title>
        <authorList>
            <person name="Myers M.R."/>
            <person name="King G.M."/>
        </authorList>
    </citation>
    <scope>NUCLEOTIDE SEQUENCE [LARGE SCALE GENOMIC DNA]</scope>
    <source>
        <strain evidence="2 3">PCN9</strain>
    </source>
</reference>
<dbReference type="GO" id="GO:0008270">
    <property type="term" value="F:zinc ion binding"/>
    <property type="evidence" value="ECO:0007669"/>
    <property type="project" value="InterPro"/>
</dbReference>
<dbReference type="OrthoDB" id="169264at2157"/>
<feature type="region of interest" description="Disordered" evidence="1">
    <location>
        <begin position="1"/>
        <end position="22"/>
    </location>
</feature>
<dbReference type="AlphaFoldDB" id="A0A6B0SJQ6"/>
<protein>
    <submittedName>
        <fullName evidence="2">Uncharacterized protein</fullName>
    </submittedName>
</protein>
<evidence type="ECO:0000256" key="1">
    <source>
        <dbReference type="SAM" id="MobiDB-lite"/>
    </source>
</evidence>
<sequence>MSEQADAPTADSPAGTENRPRVTRCQTCGSRIDPAEWHPVTTATDDDGAFQLYSFCSNECWNDWTAE</sequence>
<dbReference type="EMBL" id="WUUU01000023">
    <property type="protein sequence ID" value="MXR20001.1"/>
    <property type="molecule type" value="Genomic_DNA"/>
</dbReference>
<dbReference type="Proteomes" id="UP000471521">
    <property type="component" value="Unassembled WGS sequence"/>
</dbReference>
<dbReference type="InterPro" id="IPR055998">
    <property type="entry name" value="DUF7576"/>
</dbReference>
<organism evidence="2 3">
    <name type="scientific">Halobacterium bonnevillei</name>
    <dbReference type="NCBI Taxonomy" id="2692200"/>
    <lineage>
        <taxon>Archaea</taxon>
        <taxon>Methanobacteriati</taxon>
        <taxon>Methanobacteriota</taxon>
        <taxon>Stenosarchaea group</taxon>
        <taxon>Halobacteria</taxon>
        <taxon>Halobacteriales</taxon>
        <taxon>Halobacteriaceae</taxon>
        <taxon>Halobacterium</taxon>
    </lineage>
</organism>
<dbReference type="Pfam" id="PF24461">
    <property type="entry name" value="DUF7576"/>
    <property type="match status" value="1"/>
</dbReference>
<gene>
    <name evidence="2" type="ORF">GRX66_05070</name>
</gene>
<comment type="caution">
    <text evidence="2">The sequence shown here is derived from an EMBL/GenBank/DDBJ whole genome shotgun (WGS) entry which is preliminary data.</text>
</comment>
<keyword evidence="3" id="KW-1185">Reference proteome</keyword>